<keyword evidence="3" id="KW-1185">Reference proteome</keyword>
<evidence type="ECO:0000313" key="2">
    <source>
        <dbReference type="EMBL" id="VDD97350.1"/>
    </source>
</evidence>
<name>A0A0N4VPK5_ENTVE</name>
<accession>A0A0N4VPK5</accession>
<protein>
    <submittedName>
        <fullName evidence="2 4">Uncharacterized protein</fullName>
    </submittedName>
</protein>
<gene>
    <name evidence="2" type="ORF">EVEC_LOCUS12101</name>
</gene>
<reference evidence="4" key="1">
    <citation type="submission" date="2017-02" db="UniProtKB">
        <authorList>
            <consortium name="WormBaseParasite"/>
        </authorList>
    </citation>
    <scope>IDENTIFICATION</scope>
</reference>
<dbReference type="AlphaFoldDB" id="A0A0N4VPK5"/>
<evidence type="ECO:0000256" key="1">
    <source>
        <dbReference type="SAM" id="MobiDB-lite"/>
    </source>
</evidence>
<sequence length="62" mass="6459">MMVITAMVMLIECHVNEECNDDDGGATEGDGGGEASVAAREEDGHKALAEVYTTGTKGDELN</sequence>
<dbReference type="Proteomes" id="UP000274131">
    <property type="component" value="Unassembled WGS sequence"/>
</dbReference>
<reference evidence="2 3" key="2">
    <citation type="submission" date="2018-10" db="EMBL/GenBank/DDBJ databases">
        <authorList>
            <consortium name="Pathogen Informatics"/>
        </authorList>
    </citation>
    <scope>NUCLEOTIDE SEQUENCE [LARGE SCALE GENOMIC DNA]</scope>
</reference>
<evidence type="ECO:0000313" key="3">
    <source>
        <dbReference type="Proteomes" id="UP000274131"/>
    </source>
</evidence>
<dbReference type="WBParaSite" id="EVEC_0001293401-mRNA-1">
    <property type="protein sequence ID" value="EVEC_0001293401-mRNA-1"/>
    <property type="gene ID" value="EVEC_0001293401"/>
</dbReference>
<evidence type="ECO:0000313" key="4">
    <source>
        <dbReference type="WBParaSite" id="EVEC_0001293401-mRNA-1"/>
    </source>
</evidence>
<feature type="region of interest" description="Disordered" evidence="1">
    <location>
        <begin position="19"/>
        <end position="38"/>
    </location>
</feature>
<organism evidence="4">
    <name type="scientific">Enterobius vermicularis</name>
    <name type="common">Human pinworm</name>
    <dbReference type="NCBI Taxonomy" id="51028"/>
    <lineage>
        <taxon>Eukaryota</taxon>
        <taxon>Metazoa</taxon>
        <taxon>Ecdysozoa</taxon>
        <taxon>Nematoda</taxon>
        <taxon>Chromadorea</taxon>
        <taxon>Rhabditida</taxon>
        <taxon>Spirurina</taxon>
        <taxon>Oxyuridomorpha</taxon>
        <taxon>Oxyuroidea</taxon>
        <taxon>Oxyuridae</taxon>
        <taxon>Enterobius</taxon>
    </lineage>
</organism>
<proteinExistence type="predicted"/>
<dbReference type="EMBL" id="UXUI01013457">
    <property type="protein sequence ID" value="VDD97350.1"/>
    <property type="molecule type" value="Genomic_DNA"/>
</dbReference>